<evidence type="ECO:0000313" key="10">
    <source>
        <dbReference type="EMBL" id="MDI2098681.1"/>
    </source>
</evidence>
<feature type="binding site" evidence="7">
    <location>
        <begin position="310"/>
        <end position="312"/>
    </location>
    <ligand>
        <name>substrate</name>
    </ligand>
</feature>
<dbReference type="EC" id="3.5.1.25" evidence="10"/>
<evidence type="ECO:0000256" key="6">
    <source>
        <dbReference type="PIRSR" id="PIRSR038994-1"/>
    </source>
</evidence>
<reference evidence="10 11" key="1">
    <citation type="submission" date="2023-04" db="EMBL/GenBank/DDBJ databases">
        <title>Klugiella caeni sp. nov. isolated from the sludge of biochemical tank.</title>
        <authorList>
            <person name="Geng K."/>
        </authorList>
    </citation>
    <scope>NUCLEOTIDE SEQUENCE [LARGE SCALE GENOMIC DNA]</scope>
    <source>
        <strain evidence="10 11">YN-L-19</strain>
    </source>
</reference>
<dbReference type="Proteomes" id="UP001321506">
    <property type="component" value="Unassembled WGS sequence"/>
</dbReference>
<evidence type="ECO:0000256" key="8">
    <source>
        <dbReference type="PIRSR" id="PIRSR038994-3"/>
    </source>
</evidence>
<dbReference type="GO" id="GO:0008448">
    <property type="term" value="F:N-acetylglucosamine-6-phosphate deacetylase activity"/>
    <property type="evidence" value="ECO:0007669"/>
    <property type="project" value="UniProtKB-EC"/>
</dbReference>
<dbReference type="PANTHER" id="PTHR11113:SF14">
    <property type="entry name" value="N-ACETYLGLUCOSAMINE-6-PHOSPHATE DEACETYLASE"/>
    <property type="match status" value="1"/>
</dbReference>
<evidence type="ECO:0000259" key="9">
    <source>
        <dbReference type="Pfam" id="PF01979"/>
    </source>
</evidence>
<dbReference type="InterPro" id="IPR006680">
    <property type="entry name" value="Amidohydro-rel"/>
</dbReference>
<dbReference type="InterPro" id="IPR003764">
    <property type="entry name" value="GlcNAc_6-P_deAcase"/>
</dbReference>
<dbReference type="PANTHER" id="PTHR11113">
    <property type="entry name" value="N-ACETYLGLUCOSAMINE-6-PHOSPHATE DEACETYLASE"/>
    <property type="match status" value="1"/>
</dbReference>
<evidence type="ECO:0000256" key="4">
    <source>
        <dbReference type="ARBA" id="ARBA00023277"/>
    </source>
</evidence>
<evidence type="ECO:0000256" key="1">
    <source>
        <dbReference type="ARBA" id="ARBA00010716"/>
    </source>
</evidence>
<dbReference type="PIRSF" id="PIRSF038994">
    <property type="entry name" value="NagA"/>
    <property type="match status" value="1"/>
</dbReference>
<name>A0AAW6T7K5_9MICO</name>
<feature type="binding site" evidence="7">
    <location>
        <position position="230"/>
    </location>
    <ligand>
        <name>substrate</name>
    </ligand>
</feature>
<keyword evidence="2 8" id="KW-0479">Metal-binding</keyword>
<gene>
    <name evidence="10" type="primary">nagA</name>
    <name evidence="10" type="ORF">QF206_06845</name>
</gene>
<dbReference type="EMBL" id="JASATX010000002">
    <property type="protein sequence ID" value="MDI2098681.1"/>
    <property type="molecule type" value="Genomic_DNA"/>
</dbReference>
<proteinExistence type="inferred from homology"/>
<dbReference type="RefSeq" id="WP_281488460.1">
    <property type="nucleotide sequence ID" value="NZ_JASATX010000002.1"/>
</dbReference>
<keyword evidence="4 5" id="KW-0119">Carbohydrate metabolism</keyword>
<dbReference type="Gene3D" id="3.20.20.140">
    <property type="entry name" value="Metal-dependent hydrolases"/>
    <property type="match status" value="1"/>
</dbReference>
<dbReference type="SUPFAM" id="SSF51338">
    <property type="entry name" value="Composite domain of metallo-dependent hydrolases"/>
    <property type="match status" value="1"/>
</dbReference>
<accession>A0AAW6T7K5</accession>
<feature type="binding site" evidence="7">
    <location>
        <position position="254"/>
    </location>
    <ligand>
        <name>substrate</name>
    </ligand>
</feature>
<evidence type="ECO:0000313" key="11">
    <source>
        <dbReference type="Proteomes" id="UP001321506"/>
    </source>
</evidence>
<feature type="active site" description="Proton donor/acceptor" evidence="6">
    <location>
        <position position="276"/>
    </location>
</feature>
<dbReference type="GO" id="GO:0006046">
    <property type="term" value="P:N-acetylglucosamine catabolic process"/>
    <property type="evidence" value="ECO:0007669"/>
    <property type="project" value="TreeGrafter"/>
</dbReference>
<dbReference type="InterPro" id="IPR032466">
    <property type="entry name" value="Metal_Hydrolase"/>
</dbReference>
<dbReference type="Gene3D" id="2.30.40.10">
    <property type="entry name" value="Urease, subunit C, domain 1"/>
    <property type="match status" value="1"/>
</dbReference>
<evidence type="ECO:0000256" key="2">
    <source>
        <dbReference type="ARBA" id="ARBA00022723"/>
    </source>
</evidence>
<feature type="domain" description="Amidohydrolase-related" evidence="9">
    <location>
        <begin position="57"/>
        <end position="379"/>
    </location>
</feature>
<comment type="similarity">
    <text evidence="1 5">Belongs to the metallo-dependent hydrolases superfamily. NagA family.</text>
</comment>
<dbReference type="NCBIfam" id="TIGR00221">
    <property type="entry name" value="nagA"/>
    <property type="match status" value="1"/>
</dbReference>
<keyword evidence="3 5" id="KW-0378">Hydrolase</keyword>
<dbReference type="InterPro" id="IPR011059">
    <property type="entry name" value="Metal-dep_hydrolase_composite"/>
</dbReference>
<keyword evidence="11" id="KW-1185">Reference proteome</keyword>
<feature type="binding site" evidence="8">
    <location>
        <position position="198"/>
    </location>
    <ligand>
        <name>Zn(2+)</name>
        <dbReference type="ChEBI" id="CHEBI:29105"/>
    </ligand>
</feature>
<feature type="binding site" evidence="7">
    <location>
        <position position="143"/>
    </location>
    <ligand>
        <name>substrate</name>
    </ligand>
</feature>
<feature type="binding site" evidence="8">
    <location>
        <position position="219"/>
    </location>
    <ligand>
        <name>Zn(2+)</name>
        <dbReference type="ChEBI" id="CHEBI:29105"/>
    </ligand>
</feature>
<dbReference type="SUPFAM" id="SSF51556">
    <property type="entry name" value="Metallo-dependent hydrolases"/>
    <property type="match status" value="1"/>
</dbReference>
<comment type="cofactor">
    <cofactor evidence="8">
        <name>a divalent metal cation</name>
        <dbReference type="ChEBI" id="CHEBI:60240"/>
    </cofactor>
    <text evidence="8">Binds 1 divalent metal cation per subunit.</text>
</comment>
<feature type="binding site" evidence="8">
    <location>
        <position position="132"/>
    </location>
    <ligand>
        <name>Zn(2+)</name>
        <dbReference type="ChEBI" id="CHEBI:29105"/>
    </ligand>
</feature>
<feature type="binding site" evidence="7">
    <location>
        <begin position="222"/>
        <end position="223"/>
    </location>
    <ligand>
        <name>substrate</name>
    </ligand>
</feature>
<dbReference type="AlphaFoldDB" id="A0AAW6T7K5"/>
<evidence type="ECO:0000256" key="7">
    <source>
        <dbReference type="PIRSR" id="PIRSR038994-2"/>
    </source>
</evidence>
<evidence type="ECO:0000256" key="3">
    <source>
        <dbReference type="ARBA" id="ARBA00022801"/>
    </source>
</evidence>
<dbReference type="CDD" id="cd00854">
    <property type="entry name" value="NagA"/>
    <property type="match status" value="1"/>
</dbReference>
<evidence type="ECO:0000256" key="5">
    <source>
        <dbReference type="PIRNR" id="PIRNR038994"/>
    </source>
</evidence>
<dbReference type="GO" id="GO:0046872">
    <property type="term" value="F:metal ion binding"/>
    <property type="evidence" value="ECO:0007669"/>
    <property type="project" value="UniProtKB-KW"/>
</dbReference>
<sequence>MRTVIHSGRLIRPSSDERHPEAWIVFDERGIIALGGGDDWRQHSVGDAVVVDARGLTLTAGFVDIHCHGGGGASFDNGADAIRQALSLHRAHGTTRSVLSFVTAPLEVLERRLDAAASVMADDPLVVGVHLEGPFIEHEFRGAHDPAQLRAPSAAAVQRLIEAGHGVIRQVTLAPELPGASEAIALFREAGIRVAVGHTGADFEQARAAFESGATLLTHAFNAMRGIHHREPGPVIAATEAPGVTLELINDGVHVRPEVVRLAFAGAPGRIALVTDAMAAAGSHDGDYVLGSLDVQVREGVARLRDGGAIAGSTLTMDAAVRRAIEAGVPEADAVAAATETPARAIGLDRAGRLDPGSVADMLLLDAEWNVRRVWADGRELTPAA</sequence>
<comment type="caution">
    <text evidence="10">The sequence shown here is derived from an EMBL/GenBank/DDBJ whole genome shotgun (WGS) entry which is preliminary data.</text>
</comment>
<protein>
    <submittedName>
        <fullName evidence="10">N-acetylglucosamine-6-phosphate deacetylase</fullName>
        <ecNumber evidence="10">3.5.1.25</ecNumber>
    </submittedName>
</protein>
<dbReference type="Pfam" id="PF01979">
    <property type="entry name" value="Amidohydro_1"/>
    <property type="match status" value="1"/>
</dbReference>
<organism evidence="10 11">
    <name type="scientific">Ruicaihuangia caeni</name>
    <dbReference type="NCBI Taxonomy" id="3042517"/>
    <lineage>
        <taxon>Bacteria</taxon>
        <taxon>Bacillati</taxon>
        <taxon>Actinomycetota</taxon>
        <taxon>Actinomycetes</taxon>
        <taxon>Micrococcales</taxon>
        <taxon>Microbacteriaceae</taxon>
        <taxon>Ruicaihuangia</taxon>
    </lineage>
</organism>